<dbReference type="GO" id="GO:0016747">
    <property type="term" value="F:acyltransferase activity, transferring groups other than amino-acyl groups"/>
    <property type="evidence" value="ECO:0007669"/>
    <property type="project" value="InterPro"/>
</dbReference>
<evidence type="ECO:0000313" key="3">
    <source>
        <dbReference type="Proteomes" id="UP000002526"/>
    </source>
</evidence>
<dbReference type="EnsemblBacteria" id="BAC48827">
    <property type="protein sequence ID" value="BAC48827"/>
    <property type="gene ID" value="BAC48827"/>
</dbReference>
<feature type="domain" description="N-acetyltransferase" evidence="1">
    <location>
        <begin position="38"/>
        <end position="178"/>
    </location>
</feature>
<dbReference type="eggNOG" id="COG0454">
    <property type="taxonomic scope" value="Bacteria"/>
</dbReference>
<protein>
    <submittedName>
        <fullName evidence="2">Blr3562 protein</fullName>
    </submittedName>
</protein>
<dbReference type="InterPro" id="IPR000182">
    <property type="entry name" value="GNAT_dom"/>
</dbReference>
<dbReference type="SUPFAM" id="SSF55729">
    <property type="entry name" value="Acyl-CoA N-acyltransferases (Nat)"/>
    <property type="match status" value="1"/>
</dbReference>
<dbReference type="PROSITE" id="PS51186">
    <property type="entry name" value="GNAT"/>
    <property type="match status" value="1"/>
</dbReference>
<dbReference type="CDD" id="cd04301">
    <property type="entry name" value="NAT_SF"/>
    <property type="match status" value="1"/>
</dbReference>
<dbReference type="InterPro" id="IPR016181">
    <property type="entry name" value="Acyl_CoA_acyltransferase"/>
</dbReference>
<dbReference type="Gene3D" id="3.40.630.30">
    <property type="match status" value="1"/>
</dbReference>
<dbReference type="HOGENOM" id="CLU_118578_0_0_5"/>
<dbReference type="EMBL" id="BA000040">
    <property type="protein sequence ID" value="BAC48827.1"/>
    <property type="molecule type" value="Genomic_DNA"/>
</dbReference>
<dbReference type="AlphaFoldDB" id="Q89PC0"/>
<reference evidence="3" key="1">
    <citation type="journal article" date="2002" name="DNA Res.">
        <title>Complete genomic sequence of nitrogen-fixing symbiotic bacterium Bradyrhizobium japonicum USDA110.</title>
        <authorList>
            <person name="Kaneko T."/>
            <person name="Nakamura Y."/>
            <person name="Sato S."/>
            <person name="Minamisawa K."/>
            <person name="Uchiumi T."/>
            <person name="Sasamoto S."/>
            <person name="Watanabe A."/>
            <person name="Idesawa K."/>
            <person name="Iriguchi M."/>
            <person name="Kawashima K."/>
            <person name="Kohara M."/>
            <person name="Matsumoto M."/>
            <person name="Shimpo S."/>
            <person name="Tsuruoka H."/>
            <person name="Wada T."/>
            <person name="Yamada M."/>
            <person name="Tabata S."/>
        </authorList>
    </citation>
    <scope>NUCLEOTIDE SEQUENCE [LARGE SCALE GENOMIC DNA]</scope>
    <source>
        <strain evidence="3">JCM 10833 / BCRC 13528 / IAM 13628 / NBRC 14792 / USDA 110</strain>
    </source>
</reference>
<dbReference type="OrthoDB" id="4016818at2"/>
<keyword evidence="3" id="KW-1185">Reference proteome</keyword>
<sequence length="178" mass="19823">MQPPVIHSMKGPSMSDLLVRLYDLPDVRTEEKIASHGITVRRAMAAEAHIVLPWIERHFYNPWVSEATRAFTRSPVMVWIAVRHNELLGFACADCSMRGFFGPTGVAKAARGQGIGEALLFTTLRGMREAEYAYAVIGGVGPLAFYRKHLDAIDIPGSEESIYGPMLHDDKGRDFDDF</sequence>
<dbReference type="PATRIC" id="fig|224911.5.peg.3556"/>
<organism evidence="2 3">
    <name type="scientific">Bradyrhizobium diazoefficiens (strain JCM 10833 / BCRC 13528 / IAM 13628 / NBRC 14792 / USDA 110)</name>
    <dbReference type="NCBI Taxonomy" id="224911"/>
    <lineage>
        <taxon>Bacteria</taxon>
        <taxon>Pseudomonadati</taxon>
        <taxon>Pseudomonadota</taxon>
        <taxon>Alphaproteobacteria</taxon>
        <taxon>Hyphomicrobiales</taxon>
        <taxon>Nitrobacteraceae</taxon>
        <taxon>Bradyrhizobium</taxon>
    </lineage>
</organism>
<evidence type="ECO:0000259" key="1">
    <source>
        <dbReference type="PROSITE" id="PS51186"/>
    </source>
</evidence>
<dbReference type="Proteomes" id="UP000002526">
    <property type="component" value="Chromosome"/>
</dbReference>
<gene>
    <name evidence="2" type="ordered locus">blr3562</name>
</gene>
<dbReference type="InParanoid" id="Q89PC0"/>
<name>Q89PC0_BRADU</name>
<evidence type="ECO:0000313" key="2">
    <source>
        <dbReference type="EMBL" id="BAC48827.1"/>
    </source>
</evidence>
<dbReference type="KEGG" id="bja:blr3562"/>
<accession>Q89PC0</accession>
<dbReference type="Pfam" id="PF00583">
    <property type="entry name" value="Acetyltransf_1"/>
    <property type="match status" value="1"/>
</dbReference>
<proteinExistence type="predicted"/>